<sequence>MQSLLLILYYTQMTLDRLDCGINVKTILIKGLCGCCNQCSNRPANKSLC</sequence>
<organism evidence="1 2">
    <name type="scientific">Larinioides sclopetarius</name>
    <dbReference type="NCBI Taxonomy" id="280406"/>
    <lineage>
        <taxon>Eukaryota</taxon>
        <taxon>Metazoa</taxon>
        <taxon>Ecdysozoa</taxon>
        <taxon>Arthropoda</taxon>
        <taxon>Chelicerata</taxon>
        <taxon>Arachnida</taxon>
        <taxon>Araneae</taxon>
        <taxon>Araneomorphae</taxon>
        <taxon>Entelegynae</taxon>
        <taxon>Araneoidea</taxon>
        <taxon>Araneidae</taxon>
        <taxon>Larinioides</taxon>
    </lineage>
</organism>
<evidence type="ECO:0000313" key="1">
    <source>
        <dbReference type="EMBL" id="CAL1270760.1"/>
    </source>
</evidence>
<name>A0AAV1ZGX0_9ARAC</name>
<dbReference type="AlphaFoldDB" id="A0AAV1ZGX0"/>
<accession>A0AAV1ZGX0</accession>
<dbReference type="Proteomes" id="UP001497382">
    <property type="component" value="Unassembled WGS sequence"/>
</dbReference>
<dbReference type="EMBL" id="CAXIEN010000050">
    <property type="protein sequence ID" value="CAL1270760.1"/>
    <property type="molecule type" value="Genomic_DNA"/>
</dbReference>
<evidence type="ECO:0000313" key="2">
    <source>
        <dbReference type="Proteomes" id="UP001497382"/>
    </source>
</evidence>
<proteinExistence type="predicted"/>
<comment type="caution">
    <text evidence="1">The sequence shown here is derived from an EMBL/GenBank/DDBJ whole genome shotgun (WGS) entry which is preliminary data.</text>
</comment>
<protein>
    <submittedName>
        <fullName evidence="1">Uncharacterized protein</fullName>
    </submittedName>
</protein>
<gene>
    <name evidence="1" type="ORF">LARSCL_LOCUS5472</name>
</gene>
<reference evidence="1 2" key="1">
    <citation type="submission" date="2024-04" db="EMBL/GenBank/DDBJ databases">
        <authorList>
            <person name="Rising A."/>
            <person name="Reimegard J."/>
            <person name="Sonavane S."/>
            <person name="Akerstrom W."/>
            <person name="Nylinder S."/>
            <person name="Hedman E."/>
            <person name="Kallberg Y."/>
        </authorList>
    </citation>
    <scope>NUCLEOTIDE SEQUENCE [LARGE SCALE GENOMIC DNA]</scope>
</reference>
<keyword evidence="2" id="KW-1185">Reference proteome</keyword>